<dbReference type="PANTHER" id="PTHR16861">
    <property type="entry name" value="GLYCOPROTEIN 38"/>
    <property type="match status" value="1"/>
</dbReference>
<dbReference type="Gene3D" id="1.20.5.510">
    <property type="entry name" value="Single helix bin"/>
    <property type="match status" value="1"/>
</dbReference>
<evidence type="ECO:0008006" key="5">
    <source>
        <dbReference type="Google" id="ProtNLM"/>
    </source>
</evidence>
<dbReference type="AlphaFoldDB" id="A0A2H3E4Y3"/>
<proteinExistence type="predicted"/>
<dbReference type="InParanoid" id="A0A2H3E4Y3"/>
<dbReference type="PANTHER" id="PTHR16861:SF9">
    <property type="entry name" value="CELL WALL INTEGRITY AND STRESS RESPONSE COMPONENT 1"/>
    <property type="match status" value="1"/>
</dbReference>
<reference evidence="4" key="1">
    <citation type="journal article" date="2017" name="Nat. Ecol. Evol.">
        <title>Genome expansion and lineage-specific genetic innovations in the forest pathogenic fungi Armillaria.</title>
        <authorList>
            <person name="Sipos G."/>
            <person name="Prasanna A.N."/>
            <person name="Walter M.C."/>
            <person name="O'Connor E."/>
            <person name="Balint B."/>
            <person name="Krizsan K."/>
            <person name="Kiss B."/>
            <person name="Hess J."/>
            <person name="Varga T."/>
            <person name="Slot J."/>
            <person name="Riley R."/>
            <person name="Boka B."/>
            <person name="Rigling D."/>
            <person name="Barry K."/>
            <person name="Lee J."/>
            <person name="Mihaltcheva S."/>
            <person name="LaButti K."/>
            <person name="Lipzen A."/>
            <person name="Waldron R."/>
            <person name="Moloney N.M."/>
            <person name="Sperisen C."/>
            <person name="Kredics L."/>
            <person name="Vagvoelgyi C."/>
            <person name="Patrignani A."/>
            <person name="Fitzpatrick D."/>
            <person name="Nagy I."/>
            <person name="Doyle S."/>
            <person name="Anderson J.B."/>
            <person name="Grigoriev I.V."/>
            <person name="Gueldener U."/>
            <person name="Muensterkoetter M."/>
            <person name="Nagy L.G."/>
        </authorList>
    </citation>
    <scope>NUCLEOTIDE SEQUENCE [LARGE SCALE GENOMIC DNA]</scope>
    <source>
        <strain evidence="4">Ar21-2</strain>
    </source>
</reference>
<gene>
    <name evidence="3" type="ORF">ARMGADRAFT_695177</name>
</gene>
<evidence type="ECO:0000313" key="4">
    <source>
        <dbReference type="Proteomes" id="UP000217790"/>
    </source>
</evidence>
<evidence type="ECO:0000256" key="2">
    <source>
        <dbReference type="SAM" id="Phobius"/>
    </source>
</evidence>
<keyword evidence="2" id="KW-1133">Transmembrane helix</keyword>
<dbReference type="STRING" id="47427.A0A2H3E4Y3"/>
<evidence type="ECO:0000313" key="3">
    <source>
        <dbReference type="EMBL" id="PBK96397.1"/>
    </source>
</evidence>
<accession>A0A2H3E4Y3</accession>
<keyword evidence="2" id="KW-0812">Transmembrane</keyword>
<feature type="region of interest" description="Disordered" evidence="1">
    <location>
        <begin position="227"/>
        <end position="250"/>
    </location>
</feature>
<feature type="compositionally biased region" description="Polar residues" evidence="1">
    <location>
        <begin position="233"/>
        <end position="250"/>
    </location>
</feature>
<name>A0A2H3E4Y3_ARMGA</name>
<evidence type="ECO:0000256" key="1">
    <source>
        <dbReference type="SAM" id="MobiDB-lite"/>
    </source>
</evidence>
<feature type="compositionally biased region" description="Low complexity" evidence="1">
    <location>
        <begin position="108"/>
        <end position="148"/>
    </location>
</feature>
<dbReference type="Proteomes" id="UP000217790">
    <property type="component" value="Unassembled WGS sequence"/>
</dbReference>
<organism evidence="3 4">
    <name type="scientific">Armillaria gallica</name>
    <name type="common">Bulbous honey fungus</name>
    <name type="synonym">Armillaria bulbosa</name>
    <dbReference type="NCBI Taxonomy" id="47427"/>
    <lineage>
        <taxon>Eukaryota</taxon>
        <taxon>Fungi</taxon>
        <taxon>Dikarya</taxon>
        <taxon>Basidiomycota</taxon>
        <taxon>Agaricomycotina</taxon>
        <taxon>Agaricomycetes</taxon>
        <taxon>Agaricomycetidae</taxon>
        <taxon>Agaricales</taxon>
        <taxon>Marasmiineae</taxon>
        <taxon>Physalacriaceae</taxon>
        <taxon>Armillaria</taxon>
    </lineage>
</organism>
<feature type="transmembrane region" description="Helical" evidence="2">
    <location>
        <begin position="190"/>
        <end position="213"/>
    </location>
</feature>
<feature type="region of interest" description="Disordered" evidence="1">
    <location>
        <begin position="71"/>
        <end position="185"/>
    </location>
</feature>
<keyword evidence="2" id="KW-0472">Membrane</keyword>
<feature type="compositionally biased region" description="Low complexity" evidence="1">
    <location>
        <begin position="157"/>
        <end position="182"/>
    </location>
</feature>
<feature type="compositionally biased region" description="Polar residues" evidence="1">
    <location>
        <begin position="86"/>
        <end position="100"/>
    </location>
</feature>
<sequence length="298" mass="31828">MRNRRIALGCFVSGPDKTSDRRFLFLLRVHLSALVQYYMSPITLQVVQDSPSGYLMSSGVLDLFWSPLKSRGEGDGKKHNDRCTKSDSNGCSSTEDGNQPSTSDSEEPQSMSSTSSESAQSFQGSSASCSTTITPSTSTTVDTSATGSRPMSTARASTSPLSTSSSSPIESSSPSTGLSTQPKSHSNKGAIIGGVVGGVVILSIAALILFMFLRRRRRMKHTAPSAEFLHPNSPFQRLNTARSGSPTRTRSVFDMLPSPNSGDVGRKSLLRSLSRRDYKAPPTLDKATVHTTSAVHAL</sequence>
<keyword evidence="4" id="KW-1185">Reference proteome</keyword>
<dbReference type="OMA" id="QDSPSGY"/>
<protein>
    <recommendedName>
        <fullName evidence="5">Mid2 domain-containing protein</fullName>
    </recommendedName>
</protein>
<dbReference type="OrthoDB" id="3057674at2759"/>
<feature type="compositionally biased region" description="Basic and acidic residues" evidence="1">
    <location>
        <begin position="71"/>
        <end position="85"/>
    </location>
</feature>
<dbReference type="EMBL" id="KZ293650">
    <property type="protein sequence ID" value="PBK96397.1"/>
    <property type="molecule type" value="Genomic_DNA"/>
</dbReference>